<feature type="non-terminal residue" evidence="3">
    <location>
        <position position="167"/>
    </location>
</feature>
<dbReference type="Gene3D" id="2.60.260.20">
    <property type="entry name" value="Urease metallochaperone UreE, N-terminal domain"/>
    <property type="match status" value="1"/>
</dbReference>
<dbReference type="GO" id="GO:0005737">
    <property type="term" value="C:cytoplasm"/>
    <property type="evidence" value="ECO:0007669"/>
    <property type="project" value="TreeGrafter"/>
</dbReference>
<dbReference type="CDD" id="cd06257">
    <property type="entry name" value="DnaJ"/>
    <property type="match status" value="1"/>
</dbReference>
<organism evidence="3 4">
    <name type="scientific">Candidatus Harrisonbacteria bacterium CG10_big_fil_rev_8_21_14_0_10_49_15</name>
    <dbReference type="NCBI Taxonomy" id="1974587"/>
    <lineage>
        <taxon>Bacteria</taxon>
        <taxon>Candidatus Harrisoniibacteriota</taxon>
    </lineage>
</organism>
<dbReference type="SUPFAM" id="SSF46565">
    <property type="entry name" value="Chaperone J-domain"/>
    <property type="match status" value="1"/>
</dbReference>
<protein>
    <submittedName>
        <fullName evidence="3">Molecular chaperone DnaJ</fullName>
    </submittedName>
</protein>
<dbReference type="EMBL" id="PFBD01000006">
    <property type="protein sequence ID" value="PIR87381.1"/>
    <property type="molecule type" value="Genomic_DNA"/>
</dbReference>
<dbReference type="PROSITE" id="PS50076">
    <property type="entry name" value="DNAJ_2"/>
    <property type="match status" value="1"/>
</dbReference>
<proteinExistence type="predicted"/>
<dbReference type="PANTHER" id="PTHR43096">
    <property type="entry name" value="DNAJ HOMOLOG 1, MITOCHONDRIAL-RELATED"/>
    <property type="match status" value="1"/>
</dbReference>
<dbReference type="PANTHER" id="PTHR43096:SF52">
    <property type="entry name" value="DNAJ HOMOLOG 1, MITOCHONDRIAL-RELATED"/>
    <property type="match status" value="1"/>
</dbReference>
<feature type="domain" description="J" evidence="2">
    <location>
        <begin position="2"/>
        <end position="64"/>
    </location>
</feature>
<dbReference type="InterPro" id="IPR001623">
    <property type="entry name" value="DnaJ_domain"/>
</dbReference>
<evidence type="ECO:0000259" key="2">
    <source>
        <dbReference type="PROSITE" id="PS50076"/>
    </source>
</evidence>
<gene>
    <name evidence="3" type="ORF">COU11_00775</name>
</gene>
<dbReference type="InterPro" id="IPR018253">
    <property type="entry name" value="DnaJ_domain_CS"/>
</dbReference>
<reference evidence="4" key="1">
    <citation type="submission" date="2017-09" db="EMBL/GenBank/DDBJ databases">
        <title>Depth-based differentiation of microbial function through sediment-hosted aquifers and enrichment of novel symbionts in the deep terrestrial subsurface.</title>
        <authorList>
            <person name="Probst A.J."/>
            <person name="Ladd B."/>
            <person name="Jarett J.K."/>
            <person name="Geller-Mcgrath D.E."/>
            <person name="Sieber C.M.K."/>
            <person name="Emerson J.B."/>
            <person name="Anantharaman K."/>
            <person name="Thomas B.C."/>
            <person name="Malmstrom R."/>
            <person name="Stieglmeier M."/>
            <person name="Klingl A."/>
            <person name="Woyke T."/>
            <person name="Ryan C.M."/>
            <person name="Banfield J.F."/>
        </authorList>
    </citation>
    <scope>NUCLEOTIDE SEQUENCE [LARGE SCALE GENOMIC DNA]</scope>
</reference>
<sequence>MDYYKILNITKSASEEEVKKAYRKLAHKHHPDRAGGDEKKFKEINEAYQTLSNKEKRAQYDRFGQAFNGAGGGSHGHQGFGFGGFSSGAGFNPEDLGDLSDIFETFFGGSRRRRTYTHGNDLQIAQEITLEEAYRGVTKELKFQSFDTCAECVGLGHEKDSGTKKCE</sequence>
<keyword evidence="1" id="KW-0143">Chaperone</keyword>
<evidence type="ECO:0000313" key="4">
    <source>
        <dbReference type="Proteomes" id="UP000229526"/>
    </source>
</evidence>
<accession>A0A2H0ULW8</accession>
<dbReference type="AlphaFoldDB" id="A0A2H0ULW8"/>
<dbReference type="GO" id="GO:0051082">
    <property type="term" value="F:unfolded protein binding"/>
    <property type="evidence" value="ECO:0007669"/>
    <property type="project" value="TreeGrafter"/>
</dbReference>
<evidence type="ECO:0000256" key="1">
    <source>
        <dbReference type="ARBA" id="ARBA00023186"/>
    </source>
</evidence>
<dbReference type="GO" id="GO:0042026">
    <property type="term" value="P:protein refolding"/>
    <property type="evidence" value="ECO:0007669"/>
    <property type="project" value="TreeGrafter"/>
</dbReference>
<dbReference type="Pfam" id="PF00226">
    <property type="entry name" value="DnaJ"/>
    <property type="match status" value="1"/>
</dbReference>
<dbReference type="PRINTS" id="PR00625">
    <property type="entry name" value="JDOMAIN"/>
</dbReference>
<dbReference type="SMART" id="SM00271">
    <property type="entry name" value="DnaJ"/>
    <property type="match status" value="1"/>
</dbReference>
<dbReference type="Gene3D" id="1.10.287.110">
    <property type="entry name" value="DnaJ domain"/>
    <property type="match status" value="1"/>
</dbReference>
<comment type="caution">
    <text evidence="3">The sequence shown here is derived from an EMBL/GenBank/DDBJ whole genome shotgun (WGS) entry which is preliminary data.</text>
</comment>
<dbReference type="PROSITE" id="PS00636">
    <property type="entry name" value="DNAJ_1"/>
    <property type="match status" value="1"/>
</dbReference>
<evidence type="ECO:0000313" key="3">
    <source>
        <dbReference type="EMBL" id="PIR87381.1"/>
    </source>
</evidence>
<dbReference type="Proteomes" id="UP000229526">
    <property type="component" value="Unassembled WGS sequence"/>
</dbReference>
<name>A0A2H0ULW8_9BACT</name>
<dbReference type="InterPro" id="IPR036869">
    <property type="entry name" value="J_dom_sf"/>
</dbReference>